<protein>
    <recommendedName>
        <fullName evidence="3">DUF4817 domain-containing protein</fullName>
    </recommendedName>
</protein>
<reference evidence="1 2" key="1">
    <citation type="submission" date="2024-03" db="EMBL/GenBank/DDBJ databases">
        <title>The Acrasis kona genome and developmental transcriptomes reveal deep origins of eukaryotic multicellular pathways.</title>
        <authorList>
            <person name="Sheikh S."/>
            <person name="Fu C.-J."/>
            <person name="Brown M.W."/>
            <person name="Baldauf S.L."/>
        </authorList>
    </citation>
    <scope>NUCLEOTIDE SEQUENCE [LARGE SCALE GENOMIC DNA]</scope>
    <source>
        <strain evidence="1 2">ATCC MYA-3509</strain>
    </source>
</reference>
<keyword evidence="2" id="KW-1185">Reference proteome</keyword>
<comment type="caution">
    <text evidence="1">The sequence shown here is derived from an EMBL/GenBank/DDBJ whole genome shotgun (WGS) entry which is preliminary data.</text>
</comment>
<accession>A0AAW2ZFZ6</accession>
<gene>
    <name evidence="1" type="ORF">AKO1_003888</name>
</gene>
<evidence type="ECO:0008006" key="3">
    <source>
        <dbReference type="Google" id="ProtNLM"/>
    </source>
</evidence>
<evidence type="ECO:0000313" key="2">
    <source>
        <dbReference type="Proteomes" id="UP001431209"/>
    </source>
</evidence>
<dbReference type="AlphaFoldDB" id="A0AAW2ZFZ6"/>
<dbReference type="Proteomes" id="UP001431209">
    <property type="component" value="Unassembled WGS sequence"/>
</dbReference>
<proteinExistence type="predicted"/>
<name>A0AAW2ZFZ6_9EUKA</name>
<dbReference type="EMBL" id="JAOPGA020001475">
    <property type="protein sequence ID" value="KAL0488807.1"/>
    <property type="molecule type" value="Genomic_DNA"/>
</dbReference>
<evidence type="ECO:0000313" key="1">
    <source>
        <dbReference type="EMBL" id="KAL0488807.1"/>
    </source>
</evidence>
<sequence>MNIVVEDCMGGTINQKPYSLSFTVLLFAGPNVSDTEVQTIARRFKTDKYDNCPSLQSLALCKTINVGLNTFQINVRCMSERMWHIGKKSIWKCAAAIVIYNNKSDEQSMSKIINTIRLHCSKQVITATAANACEQHDFKCSQELWSFKLDAKSGYGIRGCFESVATFIVDNKMYEHSCKKLDISLGDKSLCRLDYRIQHLQCSAKCIYCDIKVICVGDSIIS</sequence>
<organism evidence="1 2">
    <name type="scientific">Acrasis kona</name>
    <dbReference type="NCBI Taxonomy" id="1008807"/>
    <lineage>
        <taxon>Eukaryota</taxon>
        <taxon>Discoba</taxon>
        <taxon>Heterolobosea</taxon>
        <taxon>Tetramitia</taxon>
        <taxon>Eutetramitia</taxon>
        <taxon>Acrasidae</taxon>
        <taxon>Acrasis</taxon>
    </lineage>
</organism>